<evidence type="ECO:0000256" key="3">
    <source>
        <dbReference type="ARBA" id="ARBA00023274"/>
    </source>
</evidence>
<dbReference type="InterPro" id="IPR030878">
    <property type="entry name" value="Ribosomal_uL15"/>
</dbReference>
<dbReference type="STRING" id="3076.A0A2P6U1P7"/>
<evidence type="ECO:0000256" key="5">
    <source>
        <dbReference type="SAM" id="MobiDB-lite"/>
    </source>
</evidence>
<evidence type="ECO:0000256" key="2">
    <source>
        <dbReference type="ARBA" id="ARBA00022980"/>
    </source>
</evidence>
<dbReference type="GO" id="GO:0022625">
    <property type="term" value="C:cytosolic large ribosomal subunit"/>
    <property type="evidence" value="ECO:0007669"/>
    <property type="project" value="TreeGrafter"/>
</dbReference>
<dbReference type="InterPro" id="IPR001196">
    <property type="entry name" value="Ribosomal_uL15_CS"/>
</dbReference>
<dbReference type="Gene3D" id="3.100.10.10">
    <property type="match status" value="1"/>
</dbReference>
<feature type="region of interest" description="Disordered" evidence="5">
    <location>
        <begin position="1"/>
        <end position="38"/>
    </location>
</feature>
<dbReference type="OrthoDB" id="61900at2759"/>
<protein>
    <submittedName>
        <fullName evidence="7">60S ribosomal L27a-3</fullName>
    </submittedName>
</protein>
<dbReference type="GO" id="GO:0003735">
    <property type="term" value="F:structural constituent of ribosome"/>
    <property type="evidence" value="ECO:0007669"/>
    <property type="project" value="InterPro"/>
</dbReference>
<dbReference type="SUPFAM" id="SSF52080">
    <property type="entry name" value="Ribosomal proteins L15p and L18e"/>
    <property type="match status" value="1"/>
</dbReference>
<feature type="compositionally biased region" description="Basic residues" evidence="5">
    <location>
        <begin position="21"/>
        <end position="30"/>
    </location>
</feature>
<evidence type="ECO:0000259" key="6">
    <source>
        <dbReference type="Pfam" id="PF00828"/>
    </source>
</evidence>
<keyword evidence="3 4" id="KW-0687">Ribonucleoprotein</keyword>
<evidence type="ECO:0000313" key="7">
    <source>
        <dbReference type="EMBL" id="PRW60230.1"/>
    </source>
</evidence>
<evidence type="ECO:0000313" key="8">
    <source>
        <dbReference type="Proteomes" id="UP000239899"/>
    </source>
</evidence>
<dbReference type="GO" id="GO:0006412">
    <property type="term" value="P:translation"/>
    <property type="evidence" value="ECO:0007669"/>
    <property type="project" value="InterPro"/>
</dbReference>
<dbReference type="AlphaFoldDB" id="A0A2P6U1P7"/>
<sequence>MTTRFKANRKKRGHVSAGHGRIGKHRKHPGGRGNAGGQHHHRIMWDKYHPGYFGKVGMRYFHLNKNKYHCPVINLDKVWALVGEEARVAAAKDTASAPVIDITQHGYFKLLGKGQLPQQPVVVRAKFVSKLAEKKIKEVGGAVQLVA</sequence>
<proteinExistence type="inferred from homology"/>
<dbReference type="PANTHER" id="PTHR11721:SF3">
    <property type="entry name" value="LARGE RIBOSOMAL SUBUNIT PROTEIN UL15"/>
    <property type="match status" value="1"/>
</dbReference>
<feature type="domain" description="Large ribosomal subunit protein uL15/eL18" evidence="6">
    <location>
        <begin position="72"/>
        <end position="143"/>
    </location>
</feature>
<gene>
    <name evidence="7" type="ORF">C2E21_0912</name>
</gene>
<feature type="compositionally biased region" description="Basic residues" evidence="5">
    <location>
        <begin position="1"/>
        <end position="14"/>
    </location>
</feature>
<reference evidence="7 8" key="1">
    <citation type="journal article" date="2018" name="Plant J.">
        <title>Genome sequences of Chlorella sorokiniana UTEX 1602 and Micractinium conductrix SAG 241.80: implications to maltose excretion by a green alga.</title>
        <authorList>
            <person name="Arriola M.B."/>
            <person name="Velmurugan N."/>
            <person name="Zhang Y."/>
            <person name="Plunkett M.H."/>
            <person name="Hondzo H."/>
            <person name="Barney B.M."/>
        </authorList>
    </citation>
    <scope>NUCLEOTIDE SEQUENCE [LARGE SCALE GENOMIC DNA]</scope>
    <source>
        <strain evidence="8">UTEX 1602</strain>
    </source>
</reference>
<dbReference type="Pfam" id="PF00828">
    <property type="entry name" value="Ribosomal_L27A"/>
    <property type="match status" value="1"/>
</dbReference>
<dbReference type="PROSITE" id="PS00475">
    <property type="entry name" value="RIBOSOMAL_L15"/>
    <property type="match status" value="1"/>
</dbReference>
<keyword evidence="2 4" id="KW-0689">Ribosomal protein</keyword>
<dbReference type="InterPro" id="IPR021131">
    <property type="entry name" value="Ribosomal_uL15/eL18"/>
</dbReference>
<dbReference type="FunFam" id="3.100.10.10:FF:000002">
    <property type="entry name" value="60S ribosomal protein L27a"/>
    <property type="match status" value="1"/>
</dbReference>
<dbReference type="Proteomes" id="UP000239899">
    <property type="component" value="Unassembled WGS sequence"/>
</dbReference>
<keyword evidence="8" id="KW-1185">Reference proteome</keyword>
<organism evidence="7 8">
    <name type="scientific">Chlorella sorokiniana</name>
    <name type="common">Freshwater green alga</name>
    <dbReference type="NCBI Taxonomy" id="3076"/>
    <lineage>
        <taxon>Eukaryota</taxon>
        <taxon>Viridiplantae</taxon>
        <taxon>Chlorophyta</taxon>
        <taxon>core chlorophytes</taxon>
        <taxon>Trebouxiophyceae</taxon>
        <taxon>Chlorellales</taxon>
        <taxon>Chlorellaceae</taxon>
        <taxon>Chlorella clade</taxon>
        <taxon>Chlorella</taxon>
    </lineage>
</organism>
<dbReference type="HAMAP" id="MF_01341">
    <property type="entry name" value="Ribosomal_uL15"/>
    <property type="match status" value="1"/>
</dbReference>
<dbReference type="EMBL" id="LHPG02000002">
    <property type="protein sequence ID" value="PRW60230.1"/>
    <property type="molecule type" value="Genomic_DNA"/>
</dbReference>
<dbReference type="InterPro" id="IPR036227">
    <property type="entry name" value="Ribosomal_uL15/eL18_sf"/>
</dbReference>
<comment type="caution">
    <text evidence="7">The sequence shown here is derived from an EMBL/GenBank/DDBJ whole genome shotgun (WGS) entry which is preliminary data.</text>
</comment>
<dbReference type="PANTHER" id="PTHR11721">
    <property type="entry name" value="60S RIBOSOMAL PROTEIN L27A"/>
    <property type="match status" value="1"/>
</dbReference>
<accession>A0A2P6U1P7</accession>
<evidence type="ECO:0000256" key="1">
    <source>
        <dbReference type="ARBA" id="ARBA00007320"/>
    </source>
</evidence>
<comment type="similarity">
    <text evidence="1 4">Belongs to the universal ribosomal protein uL15 family.</text>
</comment>
<evidence type="ECO:0000256" key="4">
    <source>
        <dbReference type="RuleBase" id="RU003888"/>
    </source>
</evidence>
<name>A0A2P6U1P7_CHLSO</name>